<evidence type="ECO:0000313" key="2">
    <source>
        <dbReference type="EMBL" id="CCC99164.1"/>
    </source>
</evidence>
<evidence type="ECO:0000256" key="1">
    <source>
        <dbReference type="SAM" id="MobiDB-lite"/>
    </source>
</evidence>
<accession>A0A9P1JT07</accession>
<protein>
    <submittedName>
        <fullName evidence="2">Uncharacterized protein</fullName>
    </submittedName>
</protein>
<evidence type="ECO:0000313" key="3">
    <source>
        <dbReference type="Proteomes" id="UP000007319"/>
    </source>
</evidence>
<proteinExistence type="predicted"/>
<gene>
    <name evidence="2" type="ORF">AZOBR_180234</name>
</gene>
<dbReference type="KEGG" id="abs:AZOBR_180234"/>
<dbReference type="Proteomes" id="UP000007319">
    <property type="component" value="Chromosome"/>
</dbReference>
<feature type="region of interest" description="Disordered" evidence="1">
    <location>
        <begin position="1"/>
        <end position="33"/>
    </location>
</feature>
<keyword evidence="3" id="KW-1185">Reference proteome</keyword>
<sequence>MLAALGNQALEGGVIDRHDSLPAVPPWTEHSEG</sequence>
<name>A0A9P1JT07_9PROT</name>
<reference evidence="2 3" key="1">
    <citation type="journal article" date="2011" name="PLoS Genet.">
        <title>Azospirillum genomes reveal transition of bacteria from aquatic to terrestrial environments.</title>
        <authorList>
            <person name="Wisniewski-Dye F."/>
            <person name="Borziak K."/>
            <person name="Khalsa-Moyers G."/>
            <person name="Alexandre G."/>
            <person name="Sukharnikov L.O."/>
            <person name="Wuichet K."/>
            <person name="Hurst G.B."/>
            <person name="McDonald W.H."/>
            <person name="Robertson J.S."/>
            <person name="Barbe V."/>
            <person name="Calteau A."/>
            <person name="Rouy Z."/>
            <person name="Mangenot S."/>
            <person name="Prigent-Combaret C."/>
            <person name="Normand P."/>
            <person name="Boyer M."/>
            <person name="Siguier P."/>
            <person name="Dessaux Y."/>
            <person name="Elmerich C."/>
            <person name="Condemine G."/>
            <person name="Krishnen G."/>
            <person name="Kennedy I."/>
            <person name="Paterson A.H."/>
            <person name="Gonzalez V."/>
            <person name="Mavingui P."/>
            <person name="Zhulin I.B."/>
        </authorList>
    </citation>
    <scope>NUCLEOTIDE SEQUENCE [LARGE SCALE GENOMIC DNA]</scope>
    <source>
        <strain evidence="2 3">Sp245</strain>
    </source>
</reference>
<dbReference type="EMBL" id="HE577327">
    <property type="protein sequence ID" value="CCC99164.1"/>
    <property type="molecule type" value="Genomic_DNA"/>
</dbReference>
<dbReference type="AlphaFoldDB" id="A0A9P1JT07"/>
<organism evidence="2 3">
    <name type="scientific">Azospirillum baldaniorum</name>
    <dbReference type="NCBI Taxonomy" id="1064539"/>
    <lineage>
        <taxon>Bacteria</taxon>
        <taxon>Pseudomonadati</taxon>
        <taxon>Pseudomonadota</taxon>
        <taxon>Alphaproteobacteria</taxon>
        <taxon>Rhodospirillales</taxon>
        <taxon>Azospirillaceae</taxon>
        <taxon>Azospirillum</taxon>
    </lineage>
</organism>